<sequence length="595" mass="65125">EESVYRSKLMHKIEASYAKRLDSRPKHRRAAADYLICDLCFGLLDPISNILGERRGEGALEDLKRRSLDGLVAFLTRLFPDLAESQAVRYLLLADADLLVAARIVVSDIGMKRFEASGTAVTEALNMALKCAALAAGHSDPARLVYGAMAGTSGCKCKDHSGCKDDLLWAWQLAAFRRLSPCKVPFQHTRLLNRTLQDVIHGFYLQALARLPASELRSRFHRSLLKSGPLDPVSNIIINTIWYDAAFPRTHELELGVVGTRSLHRVENSSLYGMASFLSTRYRHIDFHEAVRCLLQADANLLLADPNLDPSSPSGVQGGLLMCGADACLCNAQTAQDPDTSIQGAFLAASTAACHPNPDAQVKLLTSCKAMLGSALSLLQGCHKLSSEDVRRLAMLLSPESPSEKPLPPLPLTGYPRAKVADAHTRISKRVKAVLKAYEQMLNGDQTFELHMICGVNDCVSGPVGSCHIFYHSHVNFVASTEFPRGSASSVLFFAEISTDGNDKSFCCPVSLPPPCAPQSRCLYCEFMGIRIVHPVGIDFHGRELEFEKVVCGEDPCGENIVPILRKPFYNNLDIVNNRTLIAEAVEASKDSTFQ</sequence>
<dbReference type="PANTHER" id="PTHR33120">
    <property type="entry name" value="EXPRESSED PROTEIN-RELATED"/>
    <property type="match status" value="1"/>
</dbReference>
<dbReference type="PANTHER" id="PTHR33120:SF47">
    <property type="entry name" value="OS05G0571400 PROTEIN"/>
    <property type="match status" value="1"/>
</dbReference>
<evidence type="ECO:0000259" key="2">
    <source>
        <dbReference type="Pfam" id="PF20235"/>
    </source>
</evidence>
<dbReference type="AlphaFoldDB" id="A0A8T0SF34"/>
<feature type="domain" description="PIR2-like helical" evidence="2">
    <location>
        <begin position="199"/>
        <end position="307"/>
    </location>
</feature>
<dbReference type="Pfam" id="PF12274">
    <property type="entry name" value="DUF3615"/>
    <property type="match status" value="1"/>
</dbReference>
<dbReference type="InterPro" id="IPR046527">
    <property type="entry name" value="PIR2-like_helical"/>
</dbReference>
<gene>
    <name evidence="3" type="ORF">PVAP13_5KG090100</name>
</gene>
<reference evidence="3" key="1">
    <citation type="submission" date="2020-05" db="EMBL/GenBank/DDBJ databases">
        <title>WGS assembly of Panicum virgatum.</title>
        <authorList>
            <person name="Lovell J.T."/>
            <person name="Jenkins J."/>
            <person name="Shu S."/>
            <person name="Juenger T.E."/>
            <person name="Schmutz J."/>
        </authorList>
    </citation>
    <scope>NUCLEOTIDE SEQUENCE</scope>
    <source>
        <strain evidence="3">AP13</strain>
    </source>
</reference>
<feature type="domain" description="DUF3615" evidence="1">
    <location>
        <begin position="431"/>
        <end position="535"/>
    </location>
</feature>
<dbReference type="Pfam" id="PF20235">
    <property type="entry name" value="PIR2-like_helical"/>
    <property type="match status" value="2"/>
</dbReference>
<dbReference type="EMBL" id="CM029045">
    <property type="protein sequence ID" value="KAG2595675.1"/>
    <property type="molecule type" value="Genomic_DNA"/>
</dbReference>
<feature type="non-terminal residue" evidence="3">
    <location>
        <position position="1"/>
    </location>
</feature>
<feature type="non-terminal residue" evidence="3">
    <location>
        <position position="595"/>
    </location>
</feature>
<dbReference type="Proteomes" id="UP000823388">
    <property type="component" value="Chromosome 5K"/>
</dbReference>
<accession>A0A8T0SF34</accession>
<evidence type="ECO:0000259" key="1">
    <source>
        <dbReference type="Pfam" id="PF12274"/>
    </source>
</evidence>
<keyword evidence="4" id="KW-1185">Reference proteome</keyword>
<organism evidence="3 4">
    <name type="scientific">Panicum virgatum</name>
    <name type="common">Blackwell switchgrass</name>
    <dbReference type="NCBI Taxonomy" id="38727"/>
    <lineage>
        <taxon>Eukaryota</taxon>
        <taxon>Viridiplantae</taxon>
        <taxon>Streptophyta</taxon>
        <taxon>Embryophyta</taxon>
        <taxon>Tracheophyta</taxon>
        <taxon>Spermatophyta</taxon>
        <taxon>Magnoliopsida</taxon>
        <taxon>Liliopsida</taxon>
        <taxon>Poales</taxon>
        <taxon>Poaceae</taxon>
        <taxon>PACMAD clade</taxon>
        <taxon>Panicoideae</taxon>
        <taxon>Panicodae</taxon>
        <taxon>Paniceae</taxon>
        <taxon>Panicinae</taxon>
        <taxon>Panicum</taxon>
        <taxon>Panicum sect. Hiantes</taxon>
    </lineage>
</organism>
<dbReference type="InterPro" id="IPR022059">
    <property type="entry name" value="DUF3615"/>
</dbReference>
<comment type="caution">
    <text evidence="3">The sequence shown here is derived from an EMBL/GenBank/DDBJ whole genome shotgun (WGS) entry which is preliminary data.</text>
</comment>
<protein>
    <submittedName>
        <fullName evidence="3">Uncharacterized protein</fullName>
    </submittedName>
</protein>
<name>A0A8T0SF34_PANVG</name>
<evidence type="ECO:0000313" key="4">
    <source>
        <dbReference type="Proteomes" id="UP000823388"/>
    </source>
</evidence>
<feature type="domain" description="PIR2-like helical" evidence="2">
    <location>
        <begin position="13"/>
        <end position="104"/>
    </location>
</feature>
<evidence type="ECO:0000313" key="3">
    <source>
        <dbReference type="EMBL" id="KAG2595675.1"/>
    </source>
</evidence>
<proteinExistence type="predicted"/>